<dbReference type="EMBL" id="CP093846">
    <property type="protein sequence ID" value="UNS99238.1"/>
    <property type="molecule type" value="Genomic_DNA"/>
</dbReference>
<dbReference type="SUPFAM" id="SSF64288">
    <property type="entry name" value="Chorismate lyase-like"/>
    <property type="match status" value="1"/>
</dbReference>
<keyword evidence="2" id="KW-0238">DNA-binding</keyword>
<dbReference type="SUPFAM" id="SSF46785">
    <property type="entry name" value="Winged helix' DNA-binding domain"/>
    <property type="match status" value="1"/>
</dbReference>
<dbReference type="PANTHER" id="PTHR44846">
    <property type="entry name" value="MANNOSYL-D-GLYCERATE TRANSPORT/METABOLISM SYSTEM REPRESSOR MNGR-RELATED"/>
    <property type="match status" value="1"/>
</dbReference>
<dbReference type="Proteomes" id="UP001202244">
    <property type="component" value="Chromosome"/>
</dbReference>
<keyword evidence="3" id="KW-0804">Transcription</keyword>
<dbReference type="InterPro" id="IPR028978">
    <property type="entry name" value="Chorismate_lyase_/UTRA_dom_sf"/>
</dbReference>
<dbReference type="Pfam" id="PF07702">
    <property type="entry name" value="UTRA"/>
    <property type="match status" value="1"/>
</dbReference>
<gene>
    <name evidence="5" type="ORF">MMF93_24355</name>
</gene>
<dbReference type="SMART" id="SM00866">
    <property type="entry name" value="UTRA"/>
    <property type="match status" value="1"/>
</dbReference>
<evidence type="ECO:0000313" key="5">
    <source>
        <dbReference type="EMBL" id="UNS99238.1"/>
    </source>
</evidence>
<dbReference type="SMART" id="SM00345">
    <property type="entry name" value="HTH_GNTR"/>
    <property type="match status" value="1"/>
</dbReference>
<keyword evidence="6" id="KW-1185">Reference proteome</keyword>
<dbReference type="InterPro" id="IPR050679">
    <property type="entry name" value="Bact_HTH_transcr_reg"/>
</dbReference>
<name>A0ABY3XYC2_9ACTN</name>
<evidence type="ECO:0000313" key="6">
    <source>
        <dbReference type="Proteomes" id="UP001202244"/>
    </source>
</evidence>
<accession>A0ABY3XYC2</accession>
<dbReference type="InterPro" id="IPR036388">
    <property type="entry name" value="WH-like_DNA-bd_sf"/>
</dbReference>
<keyword evidence="1" id="KW-0805">Transcription regulation</keyword>
<dbReference type="RefSeq" id="WP_242754778.1">
    <property type="nucleotide sequence ID" value="NZ_CP093846.1"/>
</dbReference>
<sequence>MPAARSSARSLYAQVADLLRKEIKDNQYAPDQPLPREEDLVKKHGVSRDTVRKALAQLTQEGLIYSTGRSRYVRLYSPLEWSLHRFEHSSGRSDEGSEALDAWSRAVVDQGRKPRQDVEVSMRKPPPEVAAGLEVDANEFVVVRQRTRYVDEVPYQLSTSYFPHDVAEGTPLMEEGDVSAKGGILAASGYPQKRYLDRIKSRMPMHDEAERLGLPQGTAVIEHTRIGYGEDDRPLRMMVTIAPGDRHTLVYEVPAA</sequence>
<dbReference type="CDD" id="cd07377">
    <property type="entry name" value="WHTH_GntR"/>
    <property type="match status" value="1"/>
</dbReference>
<dbReference type="Pfam" id="PF00392">
    <property type="entry name" value="GntR"/>
    <property type="match status" value="1"/>
</dbReference>
<evidence type="ECO:0000256" key="3">
    <source>
        <dbReference type="ARBA" id="ARBA00023163"/>
    </source>
</evidence>
<dbReference type="InterPro" id="IPR011663">
    <property type="entry name" value="UTRA"/>
</dbReference>
<evidence type="ECO:0000256" key="1">
    <source>
        <dbReference type="ARBA" id="ARBA00023015"/>
    </source>
</evidence>
<evidence type="ECO:0000259" key="4">
    <source>
        <dbReference type="PROSITE" id="PS50949"/>
    </source>
</evidence>
<dbReference type="InterPro" id="IPR000524">
    <property type="entry name" value="Tscrpt_reg_HTH_GntR"/>
</dbReference>
<organism evidence="5 6">
    <name type="scientific">Streptomyces tubbatahanensis</name>
    <dbReference type="NCBI Taxonomy" id="2923272"/>
    <lineage>
        <taxon>Bacteria</taxon>
        <taxon>Bacillati</taxon>
        <taxon>Actinomycetota</taxon>
        <taxon>Actinomycetes</taxon>
        <taxon>Kitasatosporales</taxon>
        <taxon>Streptomycetaceae</taxon>
        <taxon>Streptomyces</taxon>
    </lineage>
</organism>
<reference evidence="5 6" key="1">
    <citation type="journal article" date="2023" name="Microbiol. Spectr.">
        <title>Synergy between Genome Mining, Metabolomics, and Bioinformatics Uncovers Antibacterial Chlorinated Carbazole Alkaloids and Their Biosynthetic Gene Cluster from Streptomyces tubbatahanensis sp. nov., a Novel Actinomycete Isolated from Sulu Sea, Philippines.</title>
        <authorList>
            <person name="Tenebro C.P."/>
            <person name="Trono D.J.V.L."/>
            <person name="Balida L.A.P."/>
            <person name="Bayog L.K.A."/>
            <person name="Bruna J.R."/>
            <person name="Sabido E.M."/>
            <person name="Caspe D.P.C."/>
            <person name="de Los Santos E.L.C."/>
            <person name="Saludes J.P."/>
            <person name="Dalisay D.S."/>
        </authorList>
    </citation>
    <scope>NUCLEOTIDE SEQUENCE [LARGE SCALE GENOMIC DNA]</scope>
    <source>
        <strain evidence="5 6">DSD3025</strain>
    </source>
</reference>
<dbReference type="InterPro" id="IPR036390">
    <property type="entry name" value="WH_DNA-bd_sf"/>
</dbReference>
<protein>
    <submittedName>
        <fullName evidence="5">GntR family transcriptional regulator</fullName>
    </submittedName>
</protein>
<proteinExistence type="predicted"/>
<dbReference type="Gene3D" id="3.40.1410.10">
    <property type="entry name" value="Chorismate lyase-like"/>
    <property type="match status" value="1"/>
</dbReference>
<dbReference type="PANTHER" id="PTHR44846:SF17">
    <property type="entry name" value="GNTR-FAMILY TRANSCRIPTIONAL REGULATOR"/>
    <property type="match status" value="1"/>
</dbReference>
<dbReference type="PROSITE" id="PS50949">
    <property type="entry name" value="HTH_GNTR"/>
    <property type="match status" value="1"/>
</dbReference>
<dbReference type="Gene3D" id="1.10.10.10">
    <property type="entry name" value="Winged helix-like DNA-binding domain superfamily/Winged helix DNA-binding domain"/>
    <property type="match status" value="1"/>
</dbReference>
<feature type="domain" description="HTH gntR-type" evidence="4">
    <location>
        <begin position="9"/>
        <end position="76"/>
    </location>
</feature>
<dbReference type="PRINTS" id="PR00035">
    <property type="entry name" value="HTHGNTR"/>
</dbReference>
<evidence type="ECO:0000256" key="2">
    <source>
        <dbReference type="ARBA" id="ARBA00023125"/>
    </source>
</evidence>